<evidence type="ECO:0008006" key="5">
    <source>
        <dbReference type="Google" id="ProtNLM"/>
    </source>
</evidence>
<dbReference type="AlphaFoldDB" id="A0A5C3LMF5"/>
<keyword evidence="2" id="KW-0472">Membrane</keyword>
<feature type="transmembrane region" description="Helical" evidence="2">
    <location>
        <begin position="25"/>
        <end position="47"/>
    </location>
</feature>
<feature type="compositionally biased region" description="Polar residues" evidence="1">
    <location>
        <begin position="94"/>
        <end position="119"/>
    </location>
</feature>
<feature type="region of interest" description="Disordered" evidence="1">
    <location>
        <begin position="76"/>
        <end position="119"/>
    </location>
</feature>
<keyword evidence="2" id="KW-1133">Transmembrane helix</keyword>
<evidence type="ECO:0000256" key="1">
    <source>
        <dbReference type="SAM" id="MobiDB-lite"/>
    </source>
</evidence>
<protein>
    <recommendedName>
        <fullName evidence="5">Transmembrane protein</fullName>
    </recommendedName>
</protein>
<evidence type="ECO:0000313" key="3">
    <source>
        <dbReference type="EMBL" id="TFK34354.1"/>
    </source>
</evidence>
<evidence type="ECO:0000256" key="2">
    <source>
        <dbReference type="SAM" id="Phobius"/>
    </source>
</evidence>
<keyword evidence="4" id="KW-1185">Reference proteome</keyword>
<reference evidence="3 4" key="1">
    <citation type="journal article" date="2019" name="Nat. Ecol. Evol.">
        <title>Megaphylogeny resolves global patterns of mushroom evolution.</title>
        <authorList>
            <person name="Varga T."/>
            <person name="Krizsan K."/>
            <person name="Foldi C."/>
            <person name="Dima B."/>
            <person name="Sanchez-Garcia M."/>
            <person name="Sanchez-Ramirez S."/>
            <person name="Szollosi G.J."/>
            <person name="Szarkandi J.G."/>
            <person name="Papp V."/>
            <person name="Albert L."/>
            <person name="Andreopoulos W."/>
            <person name="Angelini C."/>
            <person name="Antonin V."/>
            <person name="Barry K.W."/>
            <person name="Bougher N.L."/>
            <person name="Buchanan P."/>
            <person name="Buyck B."/>
            <person name="Bense V."/>
            <person name="Catcheside P."/>
            <person name="Chovatia M."/>
            <person name="Cooper J."/>
            <person name="Damon W."/>
            <person name="Desjardin D."/>
            <person name="Finy P."/>
            <person name="Geml J."/>
            <person name="Haridas S."/>
            <person name="Hughes K."/>
            <person name="Justo A."/>
            <person name="Karasinski D."/>
            <person name="Kautmanova I."/>
            <person name="Kiss B."/>
            <person name="Kocsube S."/>
            <person name="Kotiranta H."/>
            <person name="LaButti K.M."/>
            <person name="Lechner B.E."/>
            <person name="Liimatainen K."/>
            <person name="Lipzen A."/>
            <person name="Lukacs Z."/>
            <person name="Mihaltcheva S."/>
            <person name="Morgado L.N."/>
            <person name="Niskanen T."/>
            <person name="Noordeloos M.E."/>
            <person name="Ohm R.A."/>
            <person name="Ortiz-Santana B."/>
            <person name="Ovrebo C."/>
            <person name="Racz N."/>
            <person name="Riley R."/>
            <person name="Savchenko A."/>
            <person name="Shiryaev A."/>
            <person name="Soop K."/>
            <person name="Spirin V."/>
            <person name="Szebenyi C."/>
            <person name="Tomsovsky M."/>
            <person name="Tulloss R.E."/>
            <person name="Uehling J."/>
            <person name="Grigoriev I.V."/>
            <person name="Vagvolgyi C."/>
            <person name="Papp T."/>
            <person name="Martin F.M."/>
            <person name="Miettinen O."/>
            <person name="Hibbett D.S."/>
            <person name="Nagy L.G."/>
        </authorList>
    </citation>
    <scope>NUCLEOTIDE SEQUENCE [LARGE SCALE GENOMIC DNA]</scope>
    <source>
        <strain evidence="3 4">CBS 166.37</strain>
    </source>
</reference>
<gene>
    <name evidence="3" type="ORF">BDQ12DRAFT_727003</name>
</gene>
<dbReference type="EMBL" id="ML213633">
    <property type="protein sequence ID" value="TFK34354.1"/>
    <property type="molecule type" value="Genomic_DNA"/>
</dbReference>
<evidence type="ECO:0000313" key="4">
    <source>
        <dbReference type="Proteomes" id="UP000308652"/>
    </source>
</evidence>
<keyword evidence="2" id="KW-0812">Transmembrane</keyword>
<name>A0A5C3LMF5_9AGAR</name>
<sequence length="119" mass="13346">MEHDNRIWVSNAHLMGINLNPSRRVFLILIVVHFIVLVLPVFIYNVISRTVPSTPHIPILPVRANTHTKYNILQPSSAPLVRSPNPSLGIHMPPTTTSIDSSPRAQHTSSDPYHCFTQP</sequence>
<dbReference type="Proteomes" id="UP000308652">
    <property type="component" value="Unassembled WGS sequence"/>
</dbReference>
<proteinExistence type="predicted"/>
<organism evidence="3 4">
    <name type="scientific">Crucibulum laeve</name>
    <dbReference type="NCBI Taxonomy" id="68775"/>
    <lineage>
        <taxon>Eukaryota</taxon>
        <taxon>Fungi</taxon>
        <taxon>Dikarya</taxon>
        <taxon>Basidiomycota</taxon>
        <taxon>Agaricomycotina</taxon>
        <taxon>Agaricomycetes</taxon>
        <taxon>Agaricomycetidae</taxon>
        <taxon>Agaricales</taxon>
        <taxon>Agaricineae</taxon>
        <taxon>Nidulariaceae</taxon>
        <taxon>Crucibulum</taxon>
    </lineage>
</organism>
<accession>A0A5C3LMF5</accession>